<keyword evidence="2" id="KW-1185">Reference proteome</keyword>
<organism evidence="1 2">
    <name type="scientific">Halobacillus salinus</name>
    <dbReference type="NCBI Taxonomy" id="192814"/>
    <lineage>
        <taxon>Bacteria</taxon>
        <taxon>Bacillati</taxon>
        <taxon>Bacillota</taxon>
        <taxon>Bacilli</taxon>
        <taxon>Bacillales</taxon>
        <taxon>Bacillaceae</taxon>
        <taxon>Halobacillus</taxon>
    </lineage>
</organism>
<gene>
    <name evidence="1" type="ORF">E4663_06855</name>
</gene>
<dbReference type="Proteomes" id="UP000297982">
    <property type="component" value="Unassembled WGS sequence"/>
</dbReference>
<dbReference type="RefSeq" id="WP_135327059.1">
    <property type="nucleotide sequence ID" value="NZ_SRJC01000001.1"/>
</dbReference>
<proteinExistence type="predicted"/>
<name>A0A4Z0H2T6_9BACI</name>
<evidence type="ECO:0000313" key="2">
    <source>
        <dbReference type="Proteomes" id="UP000297982"/>
    </source>
</evidence>
<comment type="caution">
    <text evidence="1">The sequence shown here is derived from an EMBL/GenBank/DDBJ whole genome shotgun (WGS) entry which is preliminary data.</text>
</comment>
<dbReference type="EMBL" id="SRJC01000001">
    <property type="protein sequence ID" value="TGB04703.1"/>
    <property type="molecule type" value="Genomic_DNA"/>
</dbReference>
<evidence type="ECO:0000313" key="1">
    <source>
        <dbReference type="EMBL" id="TGB04703.1"/>
    </source>
</evidence>
<protein>
    <submittedName>
        <fullName evidence="1">Uncharacterized protein</fullName>
    </submittedName>
</protein>
<reference evidence="1 2" key="1">
    <citation type="journal article" date="2003" name="Int. J. Syst. Evol. Microbiol.">
        <title>Halobacillus salinus sp. nov., isolated from a salt lake on the coast of the East Sea in Korea.</title>
        <authorList>
            <person name="Yoon J.H."/>
            <person name="Kang K.H."/>
            <person name="Park Y.H."/>
        </authorList>
    </citation>
    <scope>NUCLEOTIDE SEQUENCE [LARGE SCALE GENOMIC DNA]</scope>
    <source>
        <strain evidence="1 2">HSL-3</strain>
    </source>
</reference>
<accession>A0A4Z0H2T6</accession>
<sequence length="216" mass="25417">MYKVLKQETVVYVVPTSRYGLDHDRVKIQSTMQLEKPLPKEEVLFVPSKTEKVDKAVRNFLNERGFDFGPRLASDVNNKIKDLPEEYMDPERKDETRSDSLLSYLITYLDQVKPQPIEGTTSHYHFEYEFPLYPNETEEFEFMTSLPFNGFEESGRMELELIIILPEDVTFDPKKTKGVTADGQEITEQTYKTQNNRSLVTFFRQVDPDFYVSYKY</sequence>
<dbReference type="AlphaFoldDB" id="A0A4Z0H2T6"/>